<proteinExistence type="predicted"/>
<dbReference type="SUPFAM" id="SSF47095">
    <property type="entry name" value="HMG-box"/>
    <property type="match status" value="1"/>
</dbReference>
<feature type="region of interest" description="Disordered" evidence="12">
    <location>
        <begin position="901"/>
        <end position="921"/>
    </location>
</feature>
<feature type="domain" description="C2H2-type" evidence="15">
    <location>
        <begin position="1412"/>
        <end position="1442"/>
    </location>
</feature>
<dbReference type="FunFam" id="1.20.920.10:FF:000006">
    <property type="entry name" value="protein polybromo-1 isoform X1"/>
    <property type="match status" value="1"/>
</dbReference>
<feature type="region of interest" description="Disordered" evidence="12">
    <location>
        <begin position="1609"/>
        <end position="1637"/>
    </location>
</feature>
<dbReference type="InterPro" id="IPR009071">
    <property type="entry name" value="HMG_box_dom"/>
</dbReference>
<dbReference type="InterPro" id="IPR043151">
    <property type="entry name" value="BAH_sf"/>
</dbReference>
<evidence type="ECO:0000256" key="8">
    <source>
        <dbReference type="PROSITE-ProRule" id="PRU00035"/>
    </source>
</evidence>
<feature type="domain" description="BAH" evidence="16">
    <location>
        <begin position="1133"/>
        <end position="1248"/>
    </location>
</feature>
<gene>
    <name evidence="17" type="ORF">M513_02870</name>
    <name evidence="18" type="ORF">M514_02870</name>
</gene>
<dbReference type="Proteomes" id="UP000030758">
    <property type="component" value="Unassembled WGS sequence"/>
</dbReference>
<evidence type="ECO:0008006" key="20">
    <source>
        <dbReference type="Google" id="ProtNLM"/>
    </source>
</evidence>
<keyword evidence="11" id="KW-0175">Coiled coil</keyword>
<dbReference type="Pfam" id="PF00505">
    <property type="entry name" value="HMG_box"/>
    <property type="match status" value="1"/>
</dbReference>
<feature type="coiled-coil region" evidence="11">
    <location>
        <begin position="1370"/>
        <end position="1397"/>
    </location>
</feature>
<dbReference type="SMART" id="SM00398">
    <property type="entry name" value="HMG"/>
    <property type="match status" value="1"/>
</dbReference>
<dbReference type="GO" id="GO:0008270">
    <property type="term" value="F:zinc ion binding"/>
    <property type="evidence" value="ECO:0007669"/>
    <property type="project" value="UniProtKB-KW"/>
</dbReference>
<dbReference type="PANTHER" id="PTHR16062">
    <property type="entry name" value="SWI/SNF-RELATED"/>
    <property type="match status" value="1"/>
</dbReference>
<dbReference type="GO" id="GO:0016586">
    <property type="term" value="C:RSC-type complex"/>
    <property type="evidence" value="ECO:0007669"/>
    <property type="project" value="InterPro"/>
</dbReference>
<evidence type="ECO:0000313" key="19">
    <source>
        <dbReference type="Proteomes" id="UP000030764"/>
    </source>
</evidence>
<name>A0A085NAX4_9BILA</name>
<dbReference type="PROSITE" id="PS51038">
    <property type="entry name" value="BAH"/>
    <property type="match status" value="2"/>
</dbReference>
<dbReference type="SMART" id="SM00297">
    <property type="entry name" value="BROMO"/>
    <property type="match status" value="6"/>
</dbReference>
<dbReference type="Pfam" id="PF01426">
    <property type="entry name" value="BAH"/>
    <property type="match status" value="2"/>
</dbReference>
<keyword evidence="19" id="KW-1185">Reference proteome</keyword>
<feature type="domain" description="HMG box" evidence="14">
    <location>
        <begin position="1331"/>
        <end position="1399"/>
    </location>
</feature>
<dbReference type="InterPro" id="IPR018359">
    <property type="entry name" value="Bromodomain_CS"/>
</dbReference>
<dbReference type="PANTHER" id="PTHR16062:SF19">
    <property type="entry name" value="PROTEIN POLYBROMO-1"/>
    <property type="match status" value="1"/>
</dbReference>
<dbReference type="InterPro" id="IPR013087">
    <property type="entry name" value="Znf_C2H2_type"/>
</dbReference>
<evidence type="ECO:0000256" key="11">
    <source>
        <dbReference type="SAM" id="Coils"/>
    </source>
</evidence>
<dbReference type="Pfam" id="PF00439">
    <property type="entry name" value="Bromodomain"/>
    <property type="match status" value="5"/>
</dbReference>
<evidence type="ECO:0000256" key="1">
    <source>
        <dbReference type="ARBA" id="ARBA00004123"/>
    </source>
</evidence>
<dbReference type="PROSITE" id="PS50118">
    <property type="entry name" value="HMG_BOX_2"/>
    <property type="match status" value="1"/>
</dbReference>
<keyword evidence="4" id="KW-0805">Transcription regulation</keyword>
<evidence type="ECO:0000259" key="16">
    <source>
        <dbReference type="PROSITE" id="PS51038"/>
    </source>
</evidence>
<dbReference type="PROSITE" id="PS00633">
    <property type="entry name" value="BROMODOMAIN_1"/>
    <property type="match status" value="3"/>
</dbReference>
<dbReference type="InterPro" id="IPR036427">
    <property type="entry name" value="Bromodomain-like_sf"/>
</dbReference>
<dbReference type="Proteomes" id="UP000030764">
    <property type="component" value="Unassembled WGS sequence"/>
</dbReference>
<dbReference type="PROSITE" id="PS50157">
    <property type="entry name" value="ZINC_FINGER_C2H2_2"/>
    <property type="match status" value="1"/>
</dbReference>
<dbReference type="PROSITE" id="PS00028">
    <property type="entry name" value="ZINC_FINGER_C2H2_1"/>
    <property type="match status" value="1"/>
</dbReference>
<dbReference type="PROSITE" id="PS50014">
    <property type="entry name" value="BROMODOMAIN_2"/>
    <property type="match status" value="5"/>
</dbReference>
<sequence length="1760" mass="201342">MEQKEAYIFDAPVAKRLRRSAYSSAVDEQARYCQKLFFACRNFRNQEGRYISDIFFRCPSKKAAPDYYVRIRNPIDLTVIHEKLKSDEYANVDVFMSDIRLMIENAKEYYDPCSSEYIDACNFWKMMVEERRKLEESGDELSESGLRSRENSPTVFTRSLRSKSSNHMMRLRDNASPISGSDHVSRQVLEQLLATVLTAESSDGRLLCTAFKFVPSRELWPDYYRMIQDPMDLHQIARKLSDNVYKSLNDIESDLNLLCQNARMFNEPMSTIYADASAIRKLVAHKKYELLQSALRPIDEAEMRKNAQVVNELLLCASSSMEPFEQLEDSDEEENNSDCPIRRLYNLLRHHRDDELGSATFEEFVRLPDRKLYPNYYQIIAHPMSFLVVNKKIKNGQYKTFTDLLNDIRLMSSNARRYNRENSVIYEKAIRLEVLAFSYAKELGNATVEQQRLPSQLAERHDVGSSSIKSRSHMLGEKSIALLERSKAKRTYRQAFSDYKERLLRVYRAVVDYKGDDGRTLSSNFMEKPSRRVDAEYYRVILKPIDLATIKASIDTDKYDSSSAMAADFELLFENSKLYYDEGSASYNDAVKLSNVFAEAMQTFCPNSTGRPKLLPSRSRRSSKLYYDSSAIPRERAHGADSSRKMADNKCAVTSKKLDEKLWEVYNAIKSATDSSGRVYSDMFVKLPSKSDYPSYYEVIRKPIDLQKISHRLKAGYYDNLEALVNDLSLMFNNACKYNDPDSIIYKDAVTLQRILFTKRAELREVSNSSVVDAQAAVQAMFSELFMAVDDHHDSCGYYYSNSLRDVVEEETGCPLVDVIRKNLQRRRYRRLDRFQMDMFQLFEKARQLHGCGSQSSKDAIELQTVFIQKRDKITNRGEWLYSAALAYTEKDFHLDMEEYGSVSPSGQEAATDSPCSTLPPDATELEQVDVRGVTYKKGNFAYVHSRQGCNFQCIQIKRIWQTAADGTFVCGSTYCRAEDTYHPALRKFLQQEVFLSGFIEQLNVENIAGKCIVMSANSYVHYTPADFDGRDVYVCLSKYIGGPRGRFQKLTAEEEPADPNTKLNRRVNPLAPKLVPYVTANSFGTSVVSDIAESDGYFRQQPILDMERAEVPKEAEATEEDTEYEQACANGIWVKLGDCMYVKPFEGCQRIVRVERIWKSNSETWISGVTMVYPTEIDHEPTCLFYKREVFATDIQTIYPLSRTSGRCVVLSVKDYCSSRPTEIDEAHVHVCDSKVVGTNSGKLSVPENSERKFKLKIVRHDSDDVLDDEVLYFKKPIALEKEPSPFLMKRKFDYDHSNPCSHLIAGSHEGSVPEPKVAQKRLSFMPKLTSRSKSGYILFSAVVRKKIMAENPDSSFGHISKIVGSEWKKLSDNEKKRYEEEAQRIAEEREKADVAMGNRLQPLPGQILVHCCRWRECDYQFETVDQLNEHITSAHTSQLVDPGDNQYVCLWLTCAKYRKEGKPFPSLPRLHRHIKEKHLPASGKCVYPHNRSKHYVPLSLPNQSVSGDVGSPKFHEHPLRPTPSGHVSSGNVPSMNANFGLSIPSAQQMPTAVYEANSVGMRHYQNDGTSRLLYDAMGNIYSTQSEGQNLVMYKLADHHQLPNAAVMPASESHSDEASRQQFQQPAATDTGSAVSYQQEMSDAGCAGQNVPLFPFFVPAPAMPVRQAVPLEEYYRYIENYESGELYREDWNNFGRKPVRITADKLPPEAWKILQHNPSTQEELLSCLIELRDQLDNVIRCTGHLDRSYNRYAPLSMDE</sequence>
<evidence type="ECO:0000256" key="6">
    <source>
        <dbReference type="ARBA" id="ARBA00023163"/>
    </source>
</evidence>
<evidence type="ECO:0000256" key="5">
    <source>
        <dbReference type="ARBA" id="ARBA00023117"/>
    </source>
</evidence>
<dbReference type="EMBL" id="KL363195">
    <property type="protein sequence ID" value="KFD56092.1"/>
    <property type="molecule type" value="Genomic_DNA"/>
</dbReference>
<keyword evidence="2" id="KW-0677">Repeat</keyword>
<keyword evidence="5 8" id="KW-0103">Bromodomain</keyword>
<keyword evidence="3" id="KW-0156">Chromatin regulator</keyword>
<dbReference type="Gene3D" id="1.20.920.10">
    <property type="entry name" value="Bromodomain-like"/>
    <property type="match status" value="6"/>
</dbReference>
<dbReference type="SUPFAM" id="SSF47370">
    <property type="entry name" value="Bromodomain"/>
    <property type="match status" value="6"/>
</dbReference>
<dbReference type="CDD" id="cd04369">
    <property type="entry name" value="Bromodomain"/>
    <property type="match status" value="1"/>
</dbReference>
<dbReference type="InterPro" id="IPR001487">
    <property type="entry name" value="Bromodomain"/>
</dbReference>
<reference evidence="18 19" key="1">
    <citation type="journal article" date="2014" name="Nat. Genet.">
        <title>Genome and transcriptome of the porcine whipworm Trichuris suis.</title>
        <authorList>
            <person name="Jex A.R."/>
            <person name="Nejsum P."/>
            <person name="Schwarz E.M."/>
            <person name="Hu L."/>
            <person name="Young N.D."/>
            <person name="Hall R.S."/>
            <person name="Korhonen P.K."/>
            <person name="Liao S."/>
            <person name="Thamsborg S."/>
            <person name="Xia J."/>
            <person name="Xu P."/>
            <person name="Wang S."/>
            <person name="Scheerlinck J.P."/>
            <person name="Hofmann A."/>
            <person name="Sternberg P.W."/>
            <person name="Wang J."/>
            <person name="Gasser R.B."/>
        </authorList>
    </citation>
    <scope>NUCLEOTIDE SEQUENCE [LARGE SCALE GENOMIC DNA]</scope>
    <source>
        <strain evidence="18">DCEP-RM93F</strain>
        <strain evidence="17">DCEP-RM93M</strain>
    </source>
</reference>
<keyword evidence="9" id="KW-0479">Metal-binding</keyword>
<dbReference type="EMBL" id="KL367522">
    <property type="protein sequence ID" value="KFD66620.1"/>
    <property type="molecule type" value="Genomic_DNA"/>
</dbReference>
<comment type="subcellular location">
    <subcellularLocation>
        <location evidence="1">Nucleus</location>
    </subcellularLocation>
</comment>
<evidence type="ECO:0000256" key="10">
    <source>
        <dbReference type="PROSITE-ProRule" id="PRU00267"/>
    </source>
</evidence>
<feature type="domain" description="Bromo" evidence="13">
    <location>
        <begin position="676"/>
        <end position="746"/>
    </location>
</feature>
<evidence type="ECO:0000256" key="4">
    <source>
        <dbReference type="ARBA" id="ARBA00023015"/>
    </source>
</evidence>
<dbReference type="PRINTS" id="PR00503">
    <property type="entry name" value="BROMODOMAIN"/>
</dbReference>
<dbReference type="InterPro" id="IPR001025">
    <property type="entry name" value="BAH_dom"/>
</dbReference>
<keyword evidence="9" id="KW-0863">Zinc-finger</keyword>
<dbReference type="Gene3D" id="2.30.30.490">
    <property type="match status" value="2"/>
</dbReference>
<dbReference type="InterPro" id="IPR036910">
    <property type="entry name" value="HMG_box_dom_sf"/>
</dbReference>
<dbReference type="GO" id="GO:0006338">
    <property type="term" value="P:chromatin remodeling"/>
    <property type="evidence" value="ECO:0007669"/>
    <property type="project" value="InterPro"/>
</dbReference>
<dbReference type="GO" id="GO:0006368">
    <property type="term" value="P:transcription elongation by RNA polymerase II"/>
    <property type="evidence" value="ECO:0007669"/>
    <property type="project" value="TreeGrafter"/>
</dbReference>
<dbReference type="GO" id="GO:0003682">
    <property type="term" value="F:chromatin binding"/>
    <property type="evidence" value="ECO:0007669"/>
    <property type="project" value="InterPro"/>
</dbReference>
<dbReference type="GO" id="GO:0003677">
    <property type="term" value="F:DNA binding"/>
    <property type="evidence" value="ECO:0007669"/>
    <property type="project" value="UniProtKB-UniRule"/>
</dbReference>
<evidence type="ECO:0000313" key="17">
    <source>
        <dbReference type="EMBL" id="KFD56092.1"/>
    </source>
</evidence>
<feature type="compositionally biased region" description="Polar residues" evidence="12">
    <location>
        <begin position="903"/>
        <end position="917"/>
    </location>
</feature>
<evidence type="ECO:0000256" key="2">
    <source>
        <dbReference type="ARBA" id="ARBA00022737"/>
    </source>
</evidence>
<evidence type="ECO:0000259" key="14">
    <source>
        <dbReference type="PROSITE" id="PS50118"/>
    </source>
</evidence>
<evidence type="ECO:0000313" key="18">
    <source>
        <dbReference type="EMBL" id="KFD66620.1"/>
    </source>
</evidence>
<dbReference type="SMART" id="SM00355">
    <property type="entry name" value="ZnF_C2H2"/>
    <property type="match status" value="2"/>
</dbReference>
<protein>
    <recommendedName>
        <fullName evidence="20">Protein polybromo-1</fullName>
    </recommendedName>
</protein>
<organism evidence="18">
    <name type="scientific">Trichuris suis</name>
    <name type="common">pig whipworm</name>
    <dbReference type="NCBI Taxonomy" id="68888"/>
    <lineage>
        <taxon>Eukaryota</taxon>
        <taxon>Metazoa</taxon>
        <taxon>Ecdysozoa</taxon>
        <taxon>Nematoda</taxon>
        <taxon>Enoplea</taxon>
        <taxon>Dorylaimia</taxon>
        <taxon>Trichinellida</taxon>
        <taxon>Trichuridae</taxon>
        <taxon>Trichuris</taxon>
    </lineage>
</organism>
<keyword evidence="7 10" id="KW-0539">Nucleus</keyword>
<feature type="domain" description="Bromo" evidence="13">
    <location>
        <begin position="203"/>
        <end position="273"/>
    </location>
</feature>
<keyword evidence="6" id="KW-0804">Transcription</keyword>
<evidence type="ECO:0000259" key="15">
    <source>
        <dbReference type="PROSITE" id="PS50157"/>
    </source>
</evidence>
<evidence type="ECO:0000259" key="13">
    <source>
        <dbReference type="PROSITE" id="PS50014"/>
    </source>
</evidence>
<feature type="region of interest" description="Disordered" evidence="12">
    <location>
        <begin position="138"/>
        <end position="158"/>
    </location>
</feature>
<dbReference type="SMART" id="SM00439">
    <property type="entry name" value="BAH"/>
    <property type="match status" value="2"/>
</dbReference>
<evidence type="ECO:0000256" key="3">
    <source>
        <dbReference type="ARBA" id="ARBA00022853"/>
    </source>
</evidence>
<dbReference type="InterPro" id="IPR037382">
    <property type="entry name" value="Rsc/polybromo"/>
</dbReference>
<accession>A0A085NAX4</accession>
<dbReference type="Gene3D" id="1.10.30.10">
    <property type="entry name" value="High mobility group box domain"/>
    <property type="match status" value="1"/>
</dbReference>
<dbReference type="Gene3D" id="3.30.160.60">
    <property type="entry name" value="Classic Zinc Finger"/>
    <property type="match status" value="1"/>
</dbReference>
<feature type="domain" description="Bromo" evidence="13">
    <location>
        <begin position="517"/>
        <end position="587"/>
    </location>
</feature>
<dbReference type="CDD" id="cd21984">
    <property type="entry name" value="HMG-box_PB1"/>
    <property type="match status" value="1"/>
</dbReference>
<feature type="domain" description="Bromo" evidence="13">
    <location>
        <begin position="47"/>
        <end position="117"/>
    </location>
</feature>
<feature type="domain" description="BAH" evidence="16">
    <location>
        <begin position="934"/>
        <end position="1051"/>
    </location>
</feature>
<evidence type="ECO:0000256" key="7">
    <source>
        <dbReference type="ARBA" id="ARBA00023242"/>
    </source>
</evidence>
<keyword evidence="10" id="KW-0238">DNA-binding</keyword>
<evidence type="ECO:0000256" key="9">
    <source>
        <dbReference type="PROSITE-ProRule" id="PRU00042"/>
    </source>
</evidence>
<keyword evidence="9" id="KW-0862">Zinc</keyword>
<feature type="DNA-binding region" description="HMG box" evidence="10">
    <location>
        <begin position="1331"/>
        <end position="1399"/>
    </location>
</feature>
<evidence type="ECO:0000256" key="12">
    <source>
        <dbReference type="SAM" id="MobiDB-lite"/>
    </source>
</evidence>
<feature type="domain" description="Bromo" evidence="13">
    <location>
        <begin position="356"/>
        <end position="426"/>
    </location>
</feature>
<feature type="compositionally biased region" description="Polar residues" evidence="12">
    <location>
        <begin position="1621"/>
        <end position="1637"/>
    </location>
</feature>